<keyword evidence="3" id="KW-1185">Reference proteome</keyword>
<comment type="caution">
    <text evidence="1">The sequence shown here is derived from an EMBL/GenBank/DDBJ whole genome shotgun (WGS) entry which is preliminary data.</text>
</comment>
<reference evidence="2" key="2">
    <citation type="journal article" date="2019" name="PLoS Negl. Trop. Dis.">
        <title>Revisiting the worldwide diversity of Leptospira species in the environment.</title>
        <authorList>
            <person name="Vincent A.T."/>
            <person name="Schiettekatte O."/>
            <person name="Bourhy P."/>
            <person name="Veyrier F.J."/>
            <person name="Picardeau M."/>
        </authorList>
    </citation>
    <scope>NUCLEOTIDE SEQUENCE</scope>
    <source>
        <strain evidence="2">201702449</strain>
    </source>
</reference>
<dbReference type="EMBL" id="RQGI01000027">
    <property type="protein sequence ID" value="TGL71468.1"/>
    <property type="molecule type" value="Genomic_DNA"/>
</dbReference>
<organism evidence="1 4">
    <name type="scientific">Leptospira levettii</name>
    <dbReference type="NCBI Taxonomy" id="2023178"/>
    <lineage>
        <taxon>Bacteria</taxon>
        <taxon>Pseudomonadati</taxon>
        <taxon>Spirochaetota</taxon>
        <taxon>Spirochaetia</taxon>
        <taxon>Leptospirales</taxon>
        <taxon>Leptospiraceae</taxon>
        <taxon>Leptospira</taxon>
    </lineage>
</organism>
<gene>
    <name evidence="2" type="ORF">EHQ60_07605</name>
    <name evidence="1" type="ORF">ND810_05095</name>
</gene>
<name>A0A2N0B074_9LEPT</name>
<dbReference type="Proteomes" id="UP001209694">
    <property type="component" value="Unassembled WGS sequence"/>
</dbReference>
<evidence type="ECO:0000313" key="2">
    <source>
        <dbReference type="EMBL" id="TGL71468.1"/>
    </source>
</evidence>
<dbReference type="EMBL" id="JAMQQD010000001">
    <property type="protein sequence ID" value="MCW7514525.1"/>
    <property type="molecule type" value="Genomic_DNA"/>
</dbReference>
<evidence type="ECO:0000313" key="3">
    <source>
        <dbReference type="Proteomes" id="UP000297352"/>
    </source>
</evidence>
<proteinExistence type="predicted"/>
<reference evidence="2" key="1">
    <citation type="submission" date="2018-10" db="EMBL/GenBank/DDBJ databases">
        <authorList>
            <person name="Vincent A.T."/>
            <person name="Schiettekatte O."/>
            <person name="Bourhy P."/>
            <person name="Veyrier F.J."/>
            <person name="Picardeau M."/>
        </authorList>
    </citation>
    <scope>NUCLEOTIDE SEQUENCE</scope>
    <source>
        <strain evidence="2">201702449</strain>
    </source>
</reference>
<sequence>MKTLIHKFSFLLLSFWMVFGCKPSYTKQLDKILEEGNIFQSAIFCEQNKLHLKEREFECIEVTKKAKDEIDSIINRRLDLGIAPVIIEKSKGKEIEEFLKVHTQMGIRYWEIWKSSVILE</sequence>
<reference evidence="1" key="3">
    <citation type="submission" date="2022-06" db="EMBL/GenBank/DDBJ databases">
        <title>Leptospira isolates from biofilms formed at urban environments.</title>
        <authorList>
            <person name="Ribeiro P.S."/>
            <person name="Sousa T."/>
            <person name="Carvalho N."/>
            <person name="Aburjaile F."/>
            <person name="Neves F."/>
            <person name="Oliveira D."/>
            <person name="Blanco L."/>
            <person name="Lima J."/>
            <person name="Costa F."/>
            <person name="Brenig B."/>
            <person name="Soares S."/>
            <person name="Ramos R."/>
            <person name="Goes-Neto A."/>
            <person name="Matiuzzi M."/>
            <person name="Azevedo V."/>
            <person name="Ristow P."/>
        </authorList>
    </citation>
    <scope>NUCLEOTIDE SEQUENCE</scope>
    <source>
        <strain evidence="1">VSF7</strain>
    </source>
</reference>
<accession>A0A2N0B074</accession>
<dbReference type="RefSeq" id="WP_100720118.1">
    <property type="nucleotide sequence ID" value="NZ_JAIZBN010000001.1"/>
</dbReference>
<protein>
    <recommendedName>
        <fullName evidence="5">Lipoprotein</fullName>
    </recommendedName>
</protein>
<evidence type="ECO:0008006" key="5">
    <source>
        <dbReference type="Google" id="ProtNLM"/>
    </source>
</evidence>
<evidence type="ECO:0000313" key="4">
    <source>
        <dbReference type="Proteomes" id="UP001209694"/>
    </source>
</evidence>
<dbReference type="GeneID" id="93342867"/>
<dbReference type="PROSITE" id="PS51257">
    <property type="entry name" value="PROKAR_LIPOPROTEIN"/>
    <property type="match status" value="1"/>
</dbReference>
<dbReference type="AlphaFoldDB" id="A0A2N0B074"/>
<dbReference type="Proteomes" id="UP000297352">
    <property type="component" value="Unassembled WGS sequence"/>
</dbReference>
<evidence type="ECO:0000313" key="1">
    <source>
        <dbReference type="EMBL" id="MCW7514525.1"/>
    </source>
</evidence>